<dbReference type="Pfam" id="PF00156">
    <property type="entry name" value="Pribosyltran"/>
    <property type="match status" value="1"/>
</dbReference>
<comment type="caution">
    <text evidence="2">The sequence shown here is derived from an EMBL/GenBank/DDBJ whole genome shotgun (WGS) entry which is preliminary data.</text>
</comment>
<dbReference type="RefSeq" id="WP_377979969.1">
    <property type="nucleotide sequence ID" value="NZ_JBBKXX010000001.1"/>
</dbReference>
<dbReference type="InterPro" id="IPR050137">
    <property type="entry name" value="PyrR_bifunctional"/>
</dbReference>
<keyword evidence="3" id="KW-1185">Reference proteome</keyword>
<dbReference type="Gene3D" id="3.40.50.2020">
    <property type="match status" value="1"/>
</dbReference>
<organism evidence="2 3">
    <name type="scientific">Aquirufa esocilacus</name>
    <dbReference type="NCBI Taxonomy" id="3096513"/>
    <lineage>
        <taxon>Bacteria</taxon>
        <taxon>Pseudomonadati</taxon>
        <taxon>Bacteroidota</taxon>
        <taxon>Cytophagia</taxon>
        <taxon>Cytophagales</taxon>
        <taxon>Flectobacillaceae</taxon>
        <taxon>Aquirufa</taxon>
    </lineage>
</organism>
<dbReference type="EC" id="2.4.2.9" evidence="2"/>
<dbReference type="CDD" id="cd06223">
    <property type="entry name" value="PRTases_typeI"/>
    <property type="match status" value="1"/>
</dbReference>
<keyword evidence="2" id="KW-0808">Transferase</keyword>
<dbReference type="Proteomes" id="UP001598019">
    <property type="component" value="Unassembled WGS sequence"/>
</dbReference>
<evidence type="ECO:0000313" key="2">
    <source>
        <dbReference type="EMBL" id="MFD3407535.1"/>
    </source>
</evidence>
<dbReference type="PANTHER" id="PTHR11608">
    <property type="entry name" value="BIFUNCTIONAL PROTEIN PYRR"/>
    <property type="match status" value="1"/>
</dbReference>
<feature type="domain" description="Phosphoribosyltransferase" evidence="1">
    <location>
        <begin position="6"/>
        <end position="152"/>
    </location>
</feature>
<name>A0ABW6DIM4_9BACT</name>
<protein>
    <submittedName>
        <fullName evidence="2">Bifunctional pyr operon transcriptional regulator/uracil phosphoribosyltransferase PyrR</fullName>
        <ecNumber evidence="2">2.4.2.9</ecNumber>
    </submittedName>
</protein>
<sequence>MTRKLILSSPLLEITISRLCQELIENQIKDVETVILGLQPRGIFFAERIAKELSKHLDKAPSVGKIDATFFRDDYRRRETVSPNSTDVPFLIENKRVILVDDVLATGRMVRAALDAMTSFGRPAKVELCVLIDRIYNRDLPINADYVGKSVNTLPTEKVLVEWTEQGHEADRIWLIPQPE</sequence>
<accession>A0ABW6DIM4</accession>
<dbReference type="InterPro" id="IPR000836">
    <property type="entry name" value="PRTase_dom"/>
</dbReference>
<dbReference type="InterPro" id="IPR029057">
    <property type="entry name" value="PRTase-like"/>
</dbReference>
<dbReference type="SUPFAM" id="SSF53271">
    <property type="entry name" value="PRTase-like"/>
    <property type="match status" value="1"/>
</dbReference>
<gene>
    <name evidence="2" type="primary">pyrR</name>
    <name evidence="2" type="ORF">SKC37_02595</name>
</gene>
<dbReference type="PANTHER" id="PTHR11608:SF0">
    <property type="entry name" value="BIFUNCTIONAL PROTEIN PYRR"/>
    <property type="match status" value="1"/>
</dbReference>
<dbReference type="EMBL" id="JBBKXX010000001">
    <property type="protein sequence ID" value="MFD3407535.1"/>
    <property type="molecule type" value="Genomic_DNA"/>
</dbReference>
<keyword evidence="2" id="KW-0328">Glycosyltransferase</keyword>
<evidence type="ECO:0000259" key="1">
    <source>
        <dbReference type="Pfam" id="PF00156"/>
    </source>
</evidence>
<dbReference type="NCBIfam" id="NF003549">
    <property type="entry name" value="PRK05205.1-5"/>
    <property type="match status" value="1"/>
</dbReference>
<reference evidence="2 3" key="1">
    <citation type="submission" date="2024-03" db="EMBL/GenBank/DDBJ databases">
        <title>Aquirufa genome sequencing.</title>
        <authorList>
            <person name="Pitt A."/>
            <person name="Hahn M.W."/>
        </authorList>
    </citation>
    <scope>NUCLEOTIDE SEQUENCE [LARGE SCALE GENOMIC DNA]</scope>
    <source>
        <strain evidence="2 3">HETE-83D</strain>
    </source>
</reference>
<dbReference type="GO" id="GO:0004845">
    <property type="term" value="F:uracil phosphoribosyltransferase activity"/>
    <property type="evidence" value="ECO:0007669"/>
    <property type="project" value="UniProtKB-EC"/>
</dbReference>
<evidence type="ECO:0000313" key="3">
    <source>
        <dbReference type="Proteomes" id="UP001598019"/>
    </source>
</evidence>
<proteinExistence type="predicted"/>